<evidence type="ECO:0008006" key="3">
    <source>
        <dbReference type="Google" id="ProtNLM"/>
    </source>
</evidence>
<proteinExistence type="predicted"/>
<reference evidence="1 2" key="1">
    <citation type="submission" date="2021-01" db="EMBL/GenBank/DDBJ databases">
        <title>Whole genome shotgun sequence of Asanoa iriomotensis NBRC 100142.</title>
        <authorList>
            <person name="Komaki H."/>
            <person name="Tamura T."/>
        </authorList>
    </citation>
    <scope>NUCLEOTIDE SEQUENCE [LARGE SCALE GENOMIC DNA]</scope>
    <source>
        <strain evidence="1 2">NBRC 100142</strain>
    </source>
</reference>
<dbReference type="Gene3D" id="3.60.10.10">
    <property type="entry name" value="Endonuclease/exonuclease/phosphatase"/>
    <property type="match status" value="1"/>
</dbReference>
<comment type="caution">
    <text evidence="1">The sequence shown here is derived from an EMBL/GenBank/DDBJ whole genome shotgun (WGS) entry which is preliminary data.</text>
</comment>
<accession>A0ABQ4CFH9</accession>
<dbReference type="Proteomes" id="UP000624325">
    <property type="component" value="Unassembled WGS sequence"/>
</dbReference>
<protein>
    <recommendedName>
        <fullName evidence="3">Endonuclease/exonuclease/phosphatase family protein</fullName>
    </recommendedName>
</protein>
<organism evidence="1 2">
    <name type="scientific">Asanoa iriomotensis</name>
    <dbReference type="NCBI Taxonomy" id="234613"/>
    <lineage>
        <taxon>Bacteria</taxon>
        <taxon>Bacillati</taxon>
        <taxon>Actinomycetota</taxon>
        <taxon>Actinomycetes</taxon>
        <taxon>Micromonosporales</taxon>
        <taxon>Micromonosporaceae</taxon>
        <taxon>Asanoa</taxon>
    </lineage>
</organism>
<evidence type="ECO:0000313" key="2">
    <source>
        <dbReference type="Proteomes" id="UP000624325"/>
    </source>
</evidence>
<dbReference type="SUPFAM" id="SSF56219">
    <property type="entry name" value="DNase I-like"/>
    <property type="match status" value="1"/>
</dbReference>
<name>A0ABQ4CFH9_9ACTN</name>
<sequence>MTRIGVALFNCQGGCLLPGGGYDFRPLQQAAADLDTAPALWLINEAKLWRADANAGLHGAAEALSDALAVPYVGVLGVCPRGPIPPAIVYDPTVLVLRSWWNPDDPYSYADKLNVARFAVRDTARDGESRAEFLAWVDHWHPDSGTIRRQEAARLARYGRDTNLPVIGGGDLNANASGPHLPHRDWTIASHQRRSAEARRLPDGTWATDTDAVDHLIGSWDGDNRVGGCGYHAIAELAWRAGSATALTPTVNNNVDSGGAIIKDWLVANPAMFPHIEPGSYRVHIPAGDPADWPSDHRLVTAVFDLAETFAALAGDPA</sequence>
<dbReference type="EMBL" id="BONC01000094">
    <property type="protein sequence ID" value="GIF61226.1"/>
    <property type="molecule type" value="Genomic_DNA"/>
</dbReference>
<dbReference type="InterPro" id="IPR036691">
    <property type="entry name" value="Endo/exonu/phosph_ase_sf"/>
</dbReference>
<keyword evidence="2" id="KW-1185">Reference proteome</keyword>
<evidence type="ECO:0000313" key="1">
    <source>
        <dbReference type="EMBL" id="GIF61226.1"/>
    </source>
</evidence>
<gene>
    <name evidence="1" type="ORF">Air01nite_73210</name>
</gene>
<dbReference type="RefSeq" id="WP_203708042.1">
    <property type="nucleotide sequence ID" value="NZ_BAAALU010000018.1"/>
</dbReference>